<dbReference type="InterPro" id="IPR047118">
    <property type="entry name" value="Fbxo7"/>
</dbReference>
<evidence type="ECO:0000313" key="4">
    <source>
        <dbReference type="Proteomes" id="UP000327044"/>
    </source>
</evidence>
<dbReference type="EMBL" id="GEZM01087210">
    <property type="protein sequence ID" value="JAV58843.1"/>
    <property type="molecule type" value="Transcribed_RNA"/>
</dbReference>
<proteinExistence type="predicted"/>
<accession>A0A1Y1KBF0</accession>
<dbReference type="Gene3D" id="3.40.1000.30">
    <property type="match status" value="1"/>
</dbReference>
<gene>
    <name evidence="3" type="ORF">PPYR_11268</name>
</gene>
<dbReference type="InterPro" id="IPR036047">
    <property type="entry name" value="F-box-like_dom_sf"/>
</dbReference>
<dbReference type="CDD" id="cd09917">
    <property type="entry name" value="F-box_SF"/>
    <property type="match status" value="1"/>
</dbReference>
<dbReference type="SUPFAM" id="SSF81383">
    <property type="entry name" value="F-box domain"/>
    <property type="match status" value="1"/>
</dbReference>
<dbReference type="GO" id="GO:1903599">
    <property type="term" value="P:positive regulation of autophagy of mitochondrion"/>
    <property type="evidence" value="ECO:0007669"/>
    <property type="project" value="TreeGrafter"/>
</dbReference>
<name>A0A1Y1KBF0_PHOPY</name>
<reference evidence="3" key="3">
    <citation type="submission" date="2019-08" db="EMBL/GenBank/DDBJ databases">
        <authorList>
            <consortium name="Photinus pyralis genome working group"/>
            <person name="Fallon T.R."/>
            <person name="Sander Lower S.E."/>
            <person name="Weng J.-K."/>
        </authorList>
    </citation>
    <scope>NUCLEOTIDE SEQUENCE</scope>
    <source>
        <strain evidence="3">1611_PpyrPB1</strain>
        <tissue evidence="3">Whole body</tissue>
    </source>
</reference>
<dbReference type="PROSITE" id="PS50181">
    <property type="entry name" value="FBOX"/>
    <property type="match status" value="1"/>
</dbReference>
<evidence type="ECO:0000313" key="2">
    <source>
        <dbReference type="EMBL" id="JAV58843.1"/>
    </source>
</evidence>
<dbReference type="OrthoDB" id="101791at2759"/>
<dbReference type="InParanoid" id="A0A1Y1KBF0"/>
<reference evidence="2" key="1">
    <citation type="journal article" date="2016" name="Sci. Rep.">
        <title>Molecular characterization of firefly nuptial gifts: a multi-omics approach sheds light on postcopulatory sexual selection.</title>
        <authorList>
            <person name="Al-Wathiqui N."/>
            <person name="Fallon T.R."/>
            <person name="South A."/>
            <person name="Weng J.K."/>
            <person name="Lewis S.M."/>
        </authorList>
    </citation>
    <scope>NUCLEOTIDE SEQUENCE</scope>
</reference>
<evidence type="ECO:0000313" key="3">
    <source>
        <dbReference type="EMBL" id="KAB0794429.1"/>
    </source>
</evidence>
<organism evidence="2">
    <name type="scientific">Photinus pyralis</name>
    <name type="common">Common eastern firefly</name>
    <name type="synonym">Lampyris pyralis</name>
    <dbReference type="NCBI Taxonomy" id="7054"/>
    <lineage>
        <taxon>Eukaryota</taxon>
        <taxon>Metazoa</taxon>
        <taxon>Ecdysozoa</taxon>
        <taxon>Arthropoda</taxon>
        <taxon>Hexapoda</taxon>
        <taxon>Insecta</taxon>
        <taxon>Pterygota</taxon>
        <taxon>Neoptera</taxon>
        <taxon>Endopterygota</taxon>
        <taxon>Coleoptera</taxon>
        <taxon>Polyphaga</taxon>
        <taxon>Elateriformia</taxon>
        <taxon>Elateroidea</taxon>
        <taxon>Lampyridae</taxon>
        <taxon>Lampyrinae</taxon>
        <taxon>Photinus</taxon>
    </lineage>
</organism>
<feature type="domain" description="F-box" evidence="1">
    <location>
        <begin position="220"/>
        <end position="262"/>
    </location>
</feature>
<dbReference type="InterPro" id="IPR001810">
    <property type="entry name" value="F-box_dom"/>
</dbReference>
<dbReference type="AlphaFoldDB" id="A0A1Y1KBF0"/>
<dbReference type="Proteomes" id="UP000327044">
    <property type="component" value="Unassembled WGS sequence"/>
</dbReference>
<dbReference type="Pfam" id="PF12937">
    <property type="entry name" value="F-box-like"/>
    <property type="match status" value="1"/>
</dbReference>
<dbReference type="PANTHER" id="PTHR15537:SF2">
    <property type="entry name" value="F-BOX ONLY PROTEIN 7"/>
    <property type="match status" value="1"/>
</dbReference>
<reference evidence="3 4" key="2">
    <citation type="journal article" date="2018" name="Elife">
        <title>Firefly genomes illuminate parallel origins of bioluminescence in beetles.</title>
        <authorList>
            <person name="Fallon T.R."/>
            <person name="Lower S.E."/>
            <person name="Chang C.H."/>
            <person name="Bessho-Uehara M."/>
            <person name="Martin G.J."/>
            <person name="Bewick A.J."/>
            <person name="Behringer M."/>
            <person name="Debat H.J."/>
            <person name="Wong I."/>
            <person name="Day J.C."/>
            <person name="Suvorov A."/>
            <person name="Silva C.J."/>
            <person name="Stanger-Hall K.F."/>
            <person name="Hall D.W."/>
            <person name="Schmitz R.J."/>
            <person name="Nelson D.R."/>
            <person name="Lewis S.M."/>
            <person name="Shigenobu S."/>
            <person name="Bybee S.M."/>
            <person name="Larracuente A.M."/>
            <person name="Oba Y."/>
            <person name="Weng J.K."/>
        </authorList>
    </citation>
    <scope>NUCLEOTIDE SEQUENCE [LARGE SCALE GENOMIC DNA]</scope>
    <source>
        <strain evidence="3">1611_PpyrPB1</strain>
        <tissue evidence="3">Whole body</tissue>
    </source>
</reference>
<dbReference type="PANTHER" id="PTHR15537">
    <property type="entry name" value="F-BOX ONLY PROTEIN 7"/>
    <property type="match status" value="1"/>
</dbReference>
<protein>
    <recommendedName>
        <fullName evidence="1">F-box domain-containing protein</fullName>
    </recommendedName>
</protein>
<sequence length="262" mass="29964">MADSKSEKFVHNNVNSELENKPKDCGESLAIKNREVMEPMLLEDCDGSKFPLCFNNVFTYCIKSGICVDKNDTMAIFIYIMMLEAGFVTPDYSNPQEESTCNVHSSFHYQRFLHLTRALPKNWKQNNVYNFTFILAPFTQHQCSITAIVIADDFVVNCKVKGISNSTFCMLIDPSMYVVQSGCLLSLNIYQNLKTLSVTFKNIISNSVKTLILDHYSLRSSSLQGLPPEILFNIFNYCDRNTINCIKRTCRYFEKMCTKQAS</sequence>
<keyword evidence="4" id="KW-1185">Reference proteome</keyword>
<dbReference type="EMBL" id="VVIM01000008">
    <property type="protein sequence ID" value="KAB0794429.1"/>
    <property type="molecule type" value="Genomic_DNA"/>
</dbReference>
<dbReference type="GO" id="GO:0019901">
    <property type="term" value="F:protein kinase binding"/>
    <property type="evidence" value="ECO:0007669"/>
    <property type="project" value="InterPro"/>
</dbReference>
<evidence type="ECO:0000259" key="1">
    <source>
        <dbReference type="PROSITE" id="PS50181"/>
    </source>
</evidence>